<gene>
    <name evidence="1" type="ORF">WA026_020881</name>
</gene>
<reference evidence="1 2" key="1">
    <citation type="submission" date="2023-03" db="EMBL/GenBank/DDBJ databases">
        <title>Genome insight into feeding habits of ladybird beetles.</title>
        <authorList>
            <person name="Li H.-S."/>
            <person name="Huang Y.-H."/>
            <person name="Pang H."/>
        </authorList>
    </citation>
    <scope>NUCLEOTIDE SEQUENCE [LARGE SCALE GENOMIC DNA]</scope>
    <source>
        <strain evidence="1">SYSU_2023b</strain>
        <tissue evidence="1">Whole body</tissue>
    </source>
</reference>
<dbReference type="AlphaFoldDB" id="A0AAW1UFI9"/>
<comment type="caution">
    <text evidence="1">The sequence shown here is derived from an EMBL/GenBank/DDBJ whole genome shotgun (WGS) entry which is preliminary data.</text>
</comment>
<proteinExistence type="predicted"/>
<keyword evidence="2" id="KW-1185">Reference proteome</keyword>
<dbReference type="EMBL" id="JARQZJ010000075">
    <property type="protein sequence ID" value="KAK9882357.1"/>
    <property type="molecule type" value="Genomic_DNA"/>
</dbReference>
<evidence type="ECO:0000313" key="2">
    <source>
        <dbReference type="Proteomes" id="UP001431783"/>
    </source>
</evidence>
<sequence>MWRSAGGVTVNQHARPVHFVALNKTTAASAGESNNHHGRCGQKYGGEVHRYHWGEMPCLDTTSPAPPATELRQIESASVARLRSPVVDDDADVGLPGVCCYLIRRDLPKDRKSCWS</sequence>
<accession>A0AAW1UFI9</accession>
<protein>
    <submittedName>
        <fullName evidence="1">Uncharacterized protein</fullName>
    </submittedName>
</protein>
<dbReference type="Proteomes" id="UP001431783">
    <property type="component" value="Unassembled WGS sequence"/>
</dbReference>
<organism evidence="1 2">
    <name type="scientific">Henosepilachna vigintioctopunctata</name>
    <dbReference type="NCBI Taxonomy" id="420089"/>
    <lineage>
        <taxon>Eukaryota</taxon>
        <taxon>Metazoa</taxon>
        <taxon>Ecdysozoa</taxon>
        <taxon>Arthropoda</taxon>
        <taxon>Hexapoda</taxon>
        <taxon>Insecta</taxon>
        <taxon>Pterygota</taxon>
        <taxon>Neoptera</taxon>
        <taxon>Endopterygota</taxon>
        <taxon>Coleoptera</taxon>
        <taxon>Polyphaga</taxon>
        <taxon>Cucujiformia</taxon>
        <taxon>Coccinelloidea</taxon>
        <taxon>Coccinellidae</taxon>
        <taxon>Epilachninae</taxon>
        <taxon>Epilachnini</taxon>
        <taxon>Henosepilachna</taxon>
    </lineage>
</organism>
<evidence type="ECO:0000313" key="1">
    <source>
        <dbReference type="EMBL" id="KAK9882357.1"/>
    </source>
</evidence>
<name>A0AAW1UFI9_9CUCU</name>